<comment type="caution">
    <text evidence="2">The sequence shown here is derived from an EMBL/GenBank/DDBJ whole genome shotgun (WGS) entry which is preliminary data.</text>
</comment>
<protein>
    <submittedName>
        <fullName evidence="2">Glycerophosphodiester phosphodiesterase</fullName>
    </submittedName>
</protein>
<proteinExistence type="predicted"/>
<dbReference type="Gene3D" id="3.20.20.190">
    <property type="entry name" value="Phosphatidylinositol (PI) phosphodiesterase"/>
    <property type="match status" value="1"/>
</dbReference>
<evidence type="ECO:0000313" key="3">
    <source>
        <dbReference type="Proteomes" id="UP000437709"/>
    </source>
</evidence>
<dbReference type="OrthoDB" id="9758957at2"/>
<dbReference type="GO" id="GO:0006629">
    <property type="term" value="P:lipid metabolic process"/>
    <property type="evidence" value="ECO:0007669"/>
    <property type="project" value="InterPro"/>
</dbReference>
<dbReference type="PROSITE" id="PS51704">
    <property type="entry name" value="GP_PDE"/>
    <property type="match status" value="1"/>
</dbReference>
<dbReference type="EMBL" id="WHPC01000124">
    <property type="protein sequence ID" value="MPV38903.1"/>
    <property type="molecule type" value="Genomic_DNA"/>
</dbReference>
<dbReference type="AlphaFoldDB" id="A0A6N7EP62"/>
<organism evidence="2 3">
    <name type="scientific">Georgenia subflava</name>
    <dbReference type="NCBI Taxonomy" id="1622177"/>
    <lineage>
        <taxon>Bacteria</taxon>
        <taxon>Bacillati</taxon>
        <taxon>Actinomycetota</taxon>
        <taxon>Actinomycetes</taxon>
        <taxon>Micrococcales</taxon>
        <taxon>Bogoriellaceae</taxon>
        <taxon>Georgenia</taxon>
    </lineage>
</organism>
<dbReference type="RefSeq" id="WP_152195350.1">
    <property type="nucleotide sequence ID" value="NZ_VUKD01000003.1"/>
</dbReference>
<keyword evidence="3" id="KW-1185">Reference proteome</keyword>
<reference evidence="2 3" key="1">
    <citation type="submission" date="2019-10" db="EMBL/GenBank/DDBJ databases">
        <title>Georgenia wutianyii sp. nov. and Georgenia yuyongxinii sp. nov. isolated from plateau pika (Ochotona curzoniae) in the Qinghai-Tibet plateau of China.</title>
        <authorList>
            <person name="Tian Z."/>
        </authorList>
    </citation>
    <scope>NUCLEOTIDE SEQUENCE [LARGE SCALE GENOMIC DNA]</scope>
    <source>
        <strain evidence="2 3">JCM 19765</strain>
    </source>
</reference>
<dbReference type="SUPFAM" id="SSF51695">
    <property type="entry name" value="PLC-like phosphodiesterases"/>
    <property type="match status" value="1"/>
</dbReference>
<accession>A0A6N7EP62</accession>
<dbReference type="InterPro" id="IPR030395">
    <property type="entry name" value="GP_PDE_dom"/>
</dbReference>
<sequence>MSSSGAVGPWHRGALEVTGHRGARGHVVENTVASFVRAVELGATTLELDVQVTADDQVVVWHDPVLLPGKCLDTAPAVPADPAFAYVGRNLVELTTDQLSTVDVGSRTQAEFPLQEARPGARIPLLTEVLRTVREVSPDVWFLVELKLDPTRPELGVGPAEMVRAVLAAVTAAGAEHRVVLQSFDWRAVAEAGRQAPDLPRAALAVDGLSFSPGSPWLGQIRFEDHGGDLVSAAAALGVGAITPAWATPYGATSTTEGFRLVSDHAFVERAHAAGLAVVPWTVNDEADLELVVGAGVDGVITDYPDRAVRAAGRLLDPPGALGG</sequence>
<dbReference type="InterPro" id="IPR017946">
    <property type="entry name" value="PLC-like_Pdiesterase_TIM-brl"/>
</dbReference>
<dbReference type="GO" id="GO:0008081">
    <property type="term" value="F:phosphoric diester hydrolase activity"/>
    <property type="evidence" value="ECO:0007669"/>
    <property type="project" value="InterPro"/>
</dbReference>
<feature type="domain" description="GP-PDE" evidence="1">
    <location>
        <begin position="15"/>
        <end position="312"/>
    </location>
</feature>
<dbReference type="Proteomes" id="UP000437709">
    <property type="component" value="Unassembled WGS sequence"/>
</dbReference>
<evidence type="ECO:0000259" key="1">
    <source>
        <dbReference type="PROSITE" id="PS51704"/>
    </source>
</evidence>
<dbReference type="PANTHER" id="PTHR46211:SF14">
    <property type="entry name" value="GLYCEROPHOSPHODIESTER PHOSPHODIESTERASE"/>
    <property type="match status" value="1"/>
</dbReference>
<dbReference type="PANTHER" id="PTHR46211">
    <property type="entry name" value="GLYCEROPHOSPHORYL DIESTER PHOSPHODIESTERASE"/>
    <property type="match status" value="1"/>
</dbReference>
<name>A0A6N7EP62_9MICO</name>
<gene>
    <name evidence="2" type="ORF">GB881_17985</name>
</gene>
<evidence type="ECO:0000313" key="2">
    <source>
        <dbReference type="EMBL" id="MPV38903.1"/>
    </source>
</evidence>
<dbReference type="Pfam" id="PF03009">
    <property type="entry name" value="GDPD"/>
    <property type="match status" value="1"/>
</dbReference>